<accession>A0AAV6UFR7</accession>
<organism evidence="2 3">
    <name type="scientific">Oedothorax gibbosus</name>
    <dbReference type="NCBI Taxonomy" id="931172"/>
    <lineage>
        <taxon>Eukaryota</taxon>
        <taxon>Metazoa</taxon>
        <taxon>Ecdysozoa</taxon>
        <taxon>Arthropoda</taxon>
        <taxon>Chelicerata</taxon>
        <taxon>Arachnida</taxon>
        <taxon>Araneae</taxon>
        <taxon>Araneomorphae</taxon>
        <taxon>Entelegynae</taxon>
        <taxon>Araneoidea</taxon>
        <taxon>Linyphiidae</taxon>
        <taxon>Erigoninae</taxon>
        <taxon>Oedothorax</taxon>
    </lineage>
</organism>
<keyword evidence="3" id="KW-1185">Reference proteome</keyword>
<reference evidence="2 3" key="1">
    <citation type="journal article" date="2022" name="Nat. Ecol. Evol.">
        <title>A masculinizing supergene underlies an exaggerated male reproductive morph in a spider.</title>
        <authorList>
            <person name="Hendrickx F."/>
            <person name="De Corte Z."/>
            <person name="Sonet G."/>
            <person name="Van Belleghem S.M."/>
            <person name="Kostlbacher S."/>
            <person name="Vangestel C."/>
        </authorList>
    </citation>
    <scope>NUCLEOTIDE SEQUENCE [LARGE SCALE GENOMIC DNA]</scope>
    <source>
        <strain evidence="2">W744_W776</strain>
    </source>
</reference>
<comment type="caution">
    <text evidence="2">The sequence shown here is derived from an EMBL/GenBank/DDBJ whole genome shotgun (WGS) entry which is preliminary data.</text>
</comment>
<feature type="region of interest" description="Disordered" evidence="1">
    <location>
        <begin position="1"/>
        <end position="43"/>
    </location>
</feature>
<proteinExistence type="predicted"/>
<evidence type="ECO:0000313" key="2">
    <source>
        <dbReference type="EMBL" id="KAG8183300.1"/>
    </source>
</evidence>
<evidence type="ECO:0000256" key="1">
    <source>
        <dbReference type="SAM" id="MobiDB-lite"/>
    </source>
</evidence>
<sequence>MQITQHNTLHFTGHNPSSEHKTKLKTTPFLEKKSLGATENNQTTQEQIAFSTLVCGHKTVKNASFEGKKIIYESKENVEEGRGRIFYYPSFRTFEEGVESCVEKQNEGLETHSIRSVRTQIR</sequence>
<feature type="compositionally biased region" description="Polar residues" evidence="1">
    <location>
        <begin position="1"/>
        <end position="16"/>
    </location>
</feature>
<dbReference type="Proteomes" id="UP000827092">
    <property type="component" value="Unassembled WGS sequence"/>
</dbReference>
<dbReference type="AlphaFoldDB" id="A0AAV6UFR7"/>
<protein>
    <submittedName>
        <fullName evidence="2">Uncharacterized protein</fullName>
    </submittedName>
</protein>
<name>A0AAV6UFR7_9ARAC</name>
<dbReference type="EMBL" id="JAFNEN010000423">
    <property type="protein sequence ID" value="KAG8183300.1"/>
    <property type="molecule type" value="Genomic_DNA"/>
</dbReference>
<gene>
    <name evidence="2" type="ORF">JTE90_026000</name>
</gene>
<evidence type="ECO:0000313" key="3">
    <source>
        <dbReference type="Proteomes" id="UP000827092"/>
    </source>
</evidence>